<dbReference type="Gene3D" id="3.40.50.300">
    <property type="entry name" value="P-loop containing nucleotide triphosphate hydrolases"/>
    <property type="match status" value="1"/>
</dbReference>
<dbReference type="NCBIfam" id="TIGR00368">
    <property type="entry name" value="YifB family Mg chelatase-like AAA ATPase"/>
    <property type="match status" value="1"/>
</dbReference>
<dbReference type="InterPro" id="IPR020568">
    <property type="entry name" value="Ribosomal_Su5_D2-typ_SF"/>
</dbReference>
<dbReference type="InterPro" id="IPR000523">
    <property type="entry name" value="Mg_chelatse_chII-like_cat_dom"/>
</dbReference>
<keyword evidence="4" id="KW-1185">Reference proteome</keyword>
<dbReference type="SMART" id="SM00382">
    <property type="entry name" value="AAA"/>
    <property type="match status" value="1"/>
</dbReference>
<dbReference type="Pfam" id="PF13335">
    <property type="entry name" value="Mg_chelatase_C"/>
    <property type="match status" value="1"/>
</dbReference>
<evidence type="ECO:0000259" key="2">
    <source>
        <dbReference type="SMART" id="SM00382"/>
    </source>
</evidence>
<dbReference type="EMBL" id="FQXP01000003">
    <property type="protein sequence ID" value="SHH42257.1"/>
    <property type="molecule type" value="Genomic_DNA"/>
</dbReference>
<dbReference type="InterPro" id="IPR025158">
    <property type="entry name" value="Mg_chelat-rel_C"/>
</dbReference>
<dbReference type="SUPFAM" id="SSF54211">
    <property type="entry name" value="Ribosomal protein S5 domain 2-like"/>
    <property type="match status" value="1"/>
</dbReference>
<dbReference type="PRINTS" id="PR00830">
    <property type="entry name" value="ENDOLAPTASE"/>
</dbReference>
<dbReference type="InterPro" id="IPR027417">
    <property type="entry name" value="P-loop_NTPase"/>
</dbReference>
<dbReference type="Pfam" id="PF13541">
    <property type="entry name" value="ChlI"/>
    <property type="match status" value="1"/>
</dbReference>
<evidence type="ECO:0000313" key="3">
    <source>
        <dbReference type="EMBL" id="SHH42257.1"/>
    </source>
</evidence>
<organism evidence="3 4">
    <name type="scientific">Clostridium collagenovorans DSM 3089</name>
    <dbReference type="NCBI Taxonomy" id="1121306"/>
    <lineage>
        <taxon>Bacteria</taxon>
        <taxon>Bacillati</taxon>
        <taxon>Bacillota</taxon>
        <taxon>Clostridia</taxon>
        <taxon>Eubacteriales</taxon>
        <taxon>Clostridiaceae</taxon>
        <taxon>Clostridium</taxon>
    </lineage>
</organism>
<dbReference type="Gene3D" id="3.30.230.10">
    <property type="match status" value="1"/>
</dbReference>
<evidence type="ECO:0000256" key="1">
    <source>
        <dbReference type="ARBA" id="ARBA00006354"/>
    </source>
</evidence>
<dbReference type="InterPro" id="IPR004482">
    <property type="entry name" value="Mg_chelat-rel"/>
</dbReference>
<dbReference type="STRING" id="1121306.SAMN02745196_00322"/>
<name>A0A1M5SUU6_9CLOT</name>
<accession>A0A1M5SUU6</accession>
<comment type="similarity">
    <text evidence="1">Belongs to the Mg-chelatase subunits D/I family. ComM subfamily.</text>
</comment>
<feature type="domain" description="AAA+ ATPase" evidence="2">
    <location>
        <begin position="209"/>
        <end position="389"/>
    </location>
</feature>
<dbReference type="InterPro" id="IPR045006">
    <property type="entry name" value="CHLI-like"/>
</dbReference>
<protein>
    <submittedName>
        <fullName evidence="3">Magnesium chelatase family protein</fullName>
    </submittedName>
</protein>
<dbReference type="GO" id="GO:0005524">
    <property type="term" value="F:ATP binding"/>
    <property type="evidence" value="ECO:0007669"/>
    <property type="project" value="InterPro"/>
</dbReference>
<dbReference type="Pfam" id="PF01078">
    <property type="entry name" value="Mg_chelatase"/>
    <property type="match status" value="1"/>
</dbReference>
<dbReference type="PANTHER" id="PTHR32039">
    <property type="entry name" value="MAGNESIUM-CHELATASE SUBUNIT CHLI"/>
    <property type="match status" value="1"/>
</dbReference>
<dbReference type="PANTHER" id="PTHR32039:SF7">
    <property type="entry name" value="COMPETENCE PROTEIN COMM"/>
    <property type="match status" value="1"/>
</dbReference>
<dbReference type="InterPro" id="IPR003593">
    <property type="entry name" value="AAA+_ATPase"/>
</dbReference>
<dbReference type="InterPro" id="IPR014721">
    <property type="entry name" value="Ribsml_uS5_D2-typ_fold_subgr"/>
</dbReference>
<evidence type="ECO:0000313" key="4">
    <source>
        <dbReference type="Proteomes" id="UP000184526"/>
    </source>
</evidence>
<dbReference type="SUPFAM" id="SSF52540">
    <property type="entry name" value="P-loop containing nucleoside triphosphate hydrolases"/>
    <property type="match status" value="1"/>
</dbReference>
<dbReference type="OrthoDB" id="9813147at2"/>
<dbReference type="AlphaFoldDB" id="A0A1M5SUU6"/>
<reference evidence="3 4" key="1">
    <citation type="submission" date="2016-11" db="EMBL/GenBank/DDBJ databases">
        <authorList>
            <person name="Jaros S."/>
            <person name="Januszkiewicz K."/>
            <person name="Wedrychowicz H."/>
        </authorList>
    </citation>
    <scope>NUCLEOTIDE SEQUENCE [LARGE SCALE GENOMIC DNA]</scope>
    <source>
        <strain evidence="3 4">DSM 3089</strain>
    </source>
</reference>
<proteinExistence type="inferred from homology"/>
<dbReference type="RefSeq" id="WP_072829401.1">
    <property type="nucleotide sequence ID" value="NZ_FQXP01000003.1"/>
</dbReference>
<dbReference type="Proteomes" id="UP000184526">
    <property type="component" value="Unassembled WGS sequence"/>
</dbReference>
<sequence>MSIKIFSASFSGIEGILVKVEINISKGLPTFNIVGLGDTSIKESKDRVRAALVNLGYEMPLGHITINLAPADLKKEGSLFDLPIAIGILIASNQIKVDNYEDYLMVGELSLSGEINKVKGLLPLVIEARNRGIKNLIIPVENVKECSLIKDINLFPFNHLSQVIDFIMYKDLQPYKENMEFKKRNNFYDFNEIYGQESAKRALEIAVAGNHSILMFGPPGSGKSMLANRVSTIMPELNYEELLEVMKISSVSGEGSNEEDIIIDRPFRSPHHTSTPIALVGGGRNLLPGEITLAHNGVLFLDEVVEFKKSTLELLRQPLEERVMRIDRASGSVEYPCNFMLICAMNPCPCGFYGTNRKQCTCEEYIRNKYISRLSGPFLDRIDMFVSINGIDYADINKGGSGESSESIKSRIMEARKLQSERYKNKKFNTNSLMGNKEIKSYCKLKKESEDTMEEIYSRFNLSVRAYNRILKISRTIADLDSSVQVQRSHIIEALNYRRFINGEII</sequence>
<gene>
    <name evidence="3" type="ORF">SAMN02745196_00322</name>
</gene>